<feature type="transmembrane region" description="Helical" evidence="3">
    <location>
        <begin position="273"/>
        <end position="290"/>
    </location>
</feature>
<organism evidence="6 7">
    <name type="scientific">Penstemon smallii</name>
    <dbReference type="NCBI Taxonomy" id="265156"/>
    <lineage>
        <taxon>Eukaryota</taxon>
        <taxon>Viridiplantae</taxon>
        <taxon>Streptophyta</taxon>
        <taxon>Embryophyta</taxon>
        <taxon>Tracheophyta</taxon>
        <taxon>Spermatophyta</taxon>
        <taxon>Magnoliopsida</taxon>
        <taxon>eudicotyledons</taxon>
        <taxon>Gunneridae</taxon>
        <taxon>Pentapetalae</taxon>
        <taxon>asterids</taxon>
        <taxon>lamiids</taxon>
        <taxon>Lamiales</taxon>
        <taxon>Plantaginaceae</taxon>
        <taxon>Cheloneae</taxon>
        <taxon>Penstemon</taxon>
    </lineage>
</organism>
<keyword evidence="3" id="KW-1133">Transmembrane helix</keyword>
<protein>
    <recommendedName>
        <fullName evidence="5">ER membrane protein complex subunit 7 beta-sandwich domain-containing protein</fullName>
    </recommendedName>
</protein>
<keyword evidence="7" id="KW-1185">Reference proteome</keyword>
<proteinExistence type="predicted"/>
<dbReference type="InterPro" id="IPR019008">
    <property type="entry name" value="Beta_sandwich_EMC7"/>
</dbReference>
<comment type="caution">
    <text evidence="6">The sequence shown here is derived from an EMBL/GenBank/DDBJ whole genome shotgun (WGS) entry which is preliminary data.</text>
</comment>
<dbReference type="Proteomes" id="UP001634393">
    <property type="component" value="Unassembled WGS sequence"/>
</dbReference>
<feature type="transmembrane region" description="Helical" evidence="3">
    <location>
        <begin position="170"/>
        <end position="191"/>
    </location>
</feature>
<accession>A0ABD3TNE6</accession>
<dbReference type="InterPro" id="IPR037185">
    <property type="entry name" value="EmrE-like"/>
</dbReference>
<comment type="subcellular location">
    <subcellularLocation>
        <location evidence="1">Membrane</location>
        <topology evidence="1">Multi-pass membrane protein</topology>
    </subcellularLocation>
</comment>
<evidence type="ECO:0000313" key="6">
    <source>
        <dbReference type="EMBL" id="KAL3838579.1"/>
    </source>
</evidence>
<keyword evidence="3" id="KW-0812">Transmembrane</keyword>
<keyword evidence="3" id="KW-0472">Membrane</keyword>
<reference evidence="6 7" key="1">
    <citation type="submission" date="2024-12" db="EMBL/GenBank/DDBJ databases">
        <title>The unique morphological basis and parallel evolutionary history of personate flowers in Penstemon.</title>
        <authorList>
            <person name="Depatie T.H."/>
            <person name="Wessinger C.A."/>
        </authorList>
    </citation>
    <scope>NUCLEOTIDE SEQUENCE [LARGE SCALE GENOMIC DNA]</scope>
    <source>
        <strain evidence="6">WTNN_2</strain>
        <tissue evidence="6">Leaf</tissue>
    </source>
</reference>
<feature type="transmembrane region" description="Helical" evidence="3">
    <location>
        <begin position="241"/>
        <end position="261"/>
    </location>
</feature>
<name>A0ABD3TNE6_9LAMI</name>
<gene>
    <name evidence="6" type="ORF">ACJIZ3_023170</name>
</gene>
<dbReference type="Pfam" id="PF09430">
    <property type="entry name" value="EMC7_beta-sandw"/>
    <property type="match status" value="1"/>
</dbReference>
<feature type="region of interest" description="Disordered" evidence="2">
    <location>
        <begin position="540"/>
        <end position="561"/>
    </location>
</feature>
<keyword evidence="4" id="KW-0732">Signal</keyword>
<feature type="transmembrane region" description="Helical" evidence="3">
    <location>
        <begin position="365"/>
        <end position="384"/>
    </location>
</feature>
<sequence>MGLRYKAGLMLIAAVVIIWVTSAEVTQGIFDDYKQPFAVTYLGASLLVIYLPIAFIKDRICDFLKRRSAKNSQSVNDDSFLDSPLKFIGAQKIFEIEIQGGSLNRKDSEVDLAAHEEGNPLVSKDGDEARNIKHEKEVTTKEIATYGFYIAPLWFITEYLSNAALARTSVASTTVLSSTSGMFTLFVGAFLGQDSLNAAKLVAVFVSMAGVVMTTLGKTWAADEAQLNNSSSDKRSLVGDLFGLLSAMTYGLFTVLLKKFSGEEGERVDVQKLFGYIGLFTLVALWWLVWPLMALGIEPQFTIPHSAKMDEVVIANGLIGSVLSDYFWALCVVWTTPLVATLGMSLTIPLAMVADMLIHGRHYSAIYILGSVQVFAGFVIANLSDRNVEGYSINGKVRFPGFSTTGFGLPAKNSNVKVILNGGERVAFLRPDGYFSFHNVPAGTHLIEVAAIGYFFSPVRVDVSARNPGKVQAALTENRRVLTELVLEPMREELYYEIREPFNIMSIVKSPMGLMIGFMGLVMFVMPKLVDAEELKRAQEEMGNEGVPSISNFLSGAQRTN</sequence>
<dbReference type="EMBL" id="JBJXBP010000003">
    <property type="protein sequence ID" value="KAL3838579.1"/>
    <property type="molecule type" value="Genomic_DNA"/>
</dbReference>
<feature type="signal peptide" evidence="4">
    <location>
        <begin position="1"/>
        <end position="23"/>
    </location>
</feature>
<feature type="compositionally biased region" description="Polar residues" evidence="2">
    <location>
        <begin position="549"/>
        <end position="561"/>
    </location>
</feature>
<feature type="domain" description="ER membrane protein complex subunit 7 beta-sandwich" evidence="5">
    <location>
        <begin position="414"/>
        <end position="515"/>
    </location>
</feature>
<evidence type="ECO:0000256" key="3">
    <source>
        <dbReference type="SAM" id="Phobius"/>
    </source>
</evidence>
<dbReference type="AlphaFoldDB" id="A0ABD3TNE6"/>
<evidence type="ECO:0000256" key="4">
    <source>
        <dbReference type="SAM" id="SignalP"/>
    </source>
</evidence>
<feature type="transmembrane region" description="Helical" evidence="3">
    <location>
        <begin position="143"/>
        <end position="164"/>
    </location>
</feature>
<feature type="transmembrane region" description="Helical" evidence="3">
    <location>
        <begin position="512"/>
        <end position="530"/>
    </location>
</feature>
<feature type="chain" id="PRO_5044885930" description="ER membrane protein complex subunit 7 beta-sandwich domain-containing protein" evidence="4">
    <location>
        <begin position="24"/>
        <end position="561"/>
    </location>
</feature>
<dbReference type="PANTHER" id="PTHR23051">
    <property type="entry name" value="SOLUTE CARRIER FAMILY 35, MEMBER F5"/>
    <property type="match status" value="1"/>
</dbReference>
<feature type="transmembrane region" description="Helical" evidence="3">
    <location>
        <begin position="39"/>
        <end position="56"/>
    </location>
</feature>
<dbReference type="PANTHER" id="PTHR23051:SF12">
    <property type="entry name" value="OS04G0645600 PROTEIN"/>
    <property type="match status" value="1"/>
</dbReference>
<feature type="transmembrane region" description="Helical" evidence="3">
    <location>
        <begin position="326"/>
        <end position="353"/>
    </location>
</feature>
<evidence type="ECO:0000313" key="7">
    <source>
        <dbReference type="Proteomes" id="UP001634393"/>
    </source>
</evidence>
<dbReference type="InterPro" id="IPR013784">
    <property type="entry name" value="Carb-bd-like_fold"/>
</dbReference>
<evidence type="ECO:0000256" key="2">
    <source>
        <dbReference type="SAM" id="MobiDB-lite"/>
    </source>
</evidence>
<evidence type="ECO:0000259" key="5">
    <source>
        <dbReference type="Pfam" id="PF09430"/>
    </source>
</evidence>
<dbReference type="SUPFAM" id="SSF49452">
    <property type="entry name" value="Starch-binding domain-like"/>
    <property type="match status" value="1"/>
</dbReference>
<dbReference type="SUPFAM" id="SSF103481">
    <property type="entry name" value="Multidrug resistance efflux transporter EmrE"/>
    <property type="match status" value="1"/>
</dbReference>
<feature type="transmembrane region" description="Helical" evidence="3">
    <location>
        <begin position="198"/>
        <end position="221"/>
    </location>
</feature>
<evidence type="ECO:0000256" key="1">
    <source>
        <dbReference type="ARBA" id="ARBA00004141"/>
    </source>
</evidence>